<protein>
    <submittedName>
        <fullName evidence="2">Uncharacterized protein</fullName>
    </submittedName>
</protein>
<proteinExistence type="predicted"/>
<sequence length="104" mass="11785">MKKPPSGVCDQDESLEEQKDNNGRLGRWAILLAGTNYKIKYRPGLVHQNADCLSRLRIAHIQTNETYPDIKPGRGPVMLVNQEIPRRWSSLGNRKKYANLGKGN</sequence>
<organism evidence="2 3">
    <name type="scientific">Daphnia magna</name>
    <dbReference type="NCBI Taxonomy" id="35525"/>
    <lineage>
        <taxon>Eukaryota</taxon>
        <taxon>Metazoa</taxon>
        <taxon>Ecdysozoa</taxon>
        <taxon>Arthropoda</taxon>
        <taxon>Crustacea</taxon>
        <taxon>Branchiopoda</taxon>
        <taxon>Diplostraca</taxon>
        <taxon>Cladocera</taxon>
        <taxon>Anomopoda</taxon>
        <taxon>Daphniidae</taxon>
        <taxon>Daphnia</taxon>
    </lineage>
</organism>
<evidence type="ECO:0000313" key="2">
    <source>
        <dbReference type="EMBL" id="KAK4023551.1"/>
    </source>
</evidence>
<reference evidence="2 3" key="1">
    <citation type="journal article" date="2023" name="Nucleic Acids Res.">
        <title>The hologenome of Daphnia magna reveals possible DNA methylation and microbiome-mediated evolution of the host genome.</title>
        <authorList>
            <person name="Chaturvedi A."/>
            <person name="Li X."/>
            <person name="Dhandapani V."/>
            <person name="Marshall H."/>
            <person name="Kissane S."/>
            <person name="Cuenca-Cambronero M."/>
            <person name="Asole G."/>
            <person name="Calvet F."/>
            <person name="Ruiz-Romero M."/>
            <person name="Marangio P."/>
            <person name="Guigo R."/>
            <person name="Rago D."/>
            <person name="Mirbahai L."/>
            <person name="Eastwood N."/>
            <person name="Colbourne J.K."/>
            <person name="Zhou J."/>
            <person name="Mallon E."/>
            <person name="Orsini L."/>
        </authorList>
    </citation>
    <scope>NUCLEOTIDE SEQUENCE [LARGE SCALE GENOMIC DNA]</scope>
    <source>
        <strain evidence="2">LRV0_1</strain>
    </source>
</reference>
<gene>
    <name evidence="2" type="ORF">OUZ56_008956</name>
</gene>
<dbReference type="Proteomes" id="UP001234178">
    <property type="component" value="Unassembled WGS sequence"/>
</dbReference>
<keyword evidence="3" id="KW-1185">Reference proteome</keyword>
<accession>A0ABR0AEJ6</accession>
<evidence type="ECO:0000313" key="3">
    <source>
        <dbReference type="Proteomes" id="UP001234178"/>
    </source>
</evidence>
<evidence type="ECO:0000256" key="1">
    <source>
        <dbReference type="SAM" id="MobiDB-lite"/>
    </source>
</evidence>
<name>A0ABR0AEJ6_9CRUS</name>
<comment type="caution">
    <text evidence="2">The sequence shown here is derived from an EMBL/GenBank/DDBJ whole genome shotgun (WGS) entry which is preliminary data.</text>
</comment>
<feature type="region of interest" description="Disordered" evidence="1">
    <location>
        <begin position="1"/>
        <end position="20"/>
    </location>
</feature>
<dbReference type="EMBL" id="JAOYFB010000037">
    <property type="protein sequence ID" value="KAK4023551.1"/>
    <property type="molecule type" value="Genomic_DNA"/>
</dbReference>